<dbReference type="Pfam" id="PF00288">
    <property type="entry name" value="GHMP_kinases_N"/>
    <property type="match status" value="1"/>
</dbReference>
<keyword evidence="2" id="KW-0444">Lipid biosynthesis</keyword>
<dbReference type="AlphaFoldDB" id="A0A9D2EHR9"/>
<comment type="pathway">
    <text evidence="9">Isoprenoid biosynthesis; isopentenyl diphosphate biosynthesis via mevalonate pathway; isopentenyl diphosphate from (R)-mevalonate: step 1/3.</text>
</comment>
<dbReference type="SUPFAM" id="SSF55060">
    <property type="entry name" value="GHMP Kinase, C-terminal domain"/>
    <property type="match status" value="1"/>
</dbReference>
<evidence type="ECO:0000256" key="8">
    <source>
        <dbReference type="ARBA" id="ARBA00023098"/>
    </source>
</evidence>
<dbReference type="EC" id="2.7.1.36" evidence="12"/>
<dbReference type="GO" id="GO:0005829">
    <property type="term" value="C:cytosol"/>
    <property type="evidence" value="ECO:0007669"/>
    <property type="project" value="TreeGrafter"/>
</dbReference>
<protein>
    <submittedName>
        <fullName evidence="12">Mevalonate kinase</fullName>
        <ecNumber evidence="12">2.7.1.36</ecNumber>
    </submittedName>
</protein>
<feature type="domain" description="GHMP kinase N-terminal" evidence="10">
    <location>
        <begin position="74"/>
        <end position="150"/>
    </location>
</feature>
<dbReference type="InterPro" id="IPR014721">
    <property type="entry name" value="Ribsml_uS5_D2-typ_fold_subgr"/>
</dbReference>
<keyword evidence="1" id="KW-0963">Cytoplasm</keyword>
<keyword evidence="4" id="KW-0547">Nucleotide-binding</keyword>
<evidence type="ECO:0000256" key="6">
    <source>
        <dbReference type="ARBA" id="ARBA00022840"/>
    </source>
</evidence>
<evidence type="ECO:0000259" key="10">
    <source>
        <dbReference type="Pfam" id="PF00288"/>
    </source>
</evidence>
<dbReference type="GO" id="GO:0019287">
    <property type="term" value="P:isopentenyl diphosphate biosynthetic process, mevalonate pathway"/>
    <property type="evidence" value="ECO:0007669"/>
    <property type="project" value="TreeGrafter"/>
</dbReference>
<evidence type="ECO:0000256" key="4">
    <source>
        <dbReference type="ARBA" id="ARBA00022741"/>
    </source>
</evidence>
<accession>A0A9D2EHR9</accession>
<organism evidence="12 13">
    <name type="scientific">Candidatus Ruania gallistercoris</name>
    <dbReference type="NCBI Taxonomy" id="2838746"/>
    <lineage>
        <taxon>Bacteria</taxon>
        <taxon>Bacillati</taxon>
        <taxon>Actinomycetota</taxon>
        <taxon>Actinomycetes</taxon>
        <taxon>Micrococcales</taxon>
        <taxon>Ruaniaceae</taxon>
        <taxon>Ruania</taxon>
    </lineage>
</organism>
<dbReference type="NCBIfam" id="TIGR00549">
    <property type="entry name" value="mevalon_kin"/>
    <property type="match status" value="1"/>
</dbReference>
<keyword evidence="3 12" id="KW-0808">Transferase</keyword>
<evidence type="ECO:0000256" key="3">
    <source>
        <dbReference type="ARBA" id="ARBA00022679"/>
    </source>
</evidence>
<dbReference type="EMBL" id="DXBY01000305">
    <property type="protein sequence ID" value="HIZ37606.1"/>
    <property type="molecule type" value="Genomic_DNA"/>
</dbReference>
<feature type="domain" description="GHMP kinase C-terminal" evidence="11">
    <location>
        <begin position="219"/>
        <end position="284"/>
    </location>
</feature>
<comment type="caution">
    <text evidence="12">The sequence shown here is derived from an EMBL/GenBank/DDBJ whole genome shotgun (WGS) entry which is preliminary data.</text>
</comment>
<dbReference type="GO" id="GO:0004496">
    <property type="term" value="F:mevalonate kinase activity"/>
    <property type="evidence" value="ECO:0007669"/>
    <property type="project" value="UniProtKB-EC"/>
</dbReference>
<reference evidence="12" key="1">
    <citation type="journal article" date="2021" name="PeerJ">
        <title>Extensive microbial diversity within the chicken gut microbiome revealed by metagenomics and culture.</title>
        <authorList>
            <person name="Gilroy R."/>
            <person name="Ravi A."/>
            <person name="Getino M."/>
            <person name="Pursley I."/>
            <person name="Horton D.L."/>
            <person name="Alikhan N.F."/>
            <person name="Baker D."/>
            <person name="Gharbi K."/>
            <person name="Hall N."/>
            <person name="Watson M."/>
            <person name="Adriaenssens E.M."/>
            <person name="Foster-Nyarko E."/>
            <person name="Jarju S."/>
            <person name="Secka A."/>
            <person name="Antonio M."/>
            <person name="Oren A."/>
            <person name="Chaudhuri R.R."/>
            <person name="La Ragione R."/>
            <person name="Hildebrand F."/>
            <person name="Pallen M.J."/>
        </authorList>
    </citation>
    <scope>NUCLEOTIDE SEQUENCE</scope>
    <source>
        <strain evidence="12">ChiGjej4B4-7305</strain>
    </source>
</reference>
<sequence>MHPSGSGSGGAHAKAILLGEHAAVYGAPALAIPLHGLGVAAQAAPATGIHLESELFSGPANDAPARLWPVLTAVRAALDQQDAVTGTIVRIRSSIPYERGLGSSAAVAAAVVRAIADLAQQPLSPESLYGIVQEAERVAHGNPSGLDARAVTATSPIRFQQGAAAPVAVGRSLVFTLADSGASGSTARAVAQVRERRSTDRAGTDTLISRIAELTEAAAEDLTHGDAPALGQRMNQTHELLTTLGVSDQRLDALVSAARAAGSAGAKLTGGGQGGCIIALADDAEH</sequence>
<keyword evidence="6" id="KW-0067">ATP-binding</keyword>
<gene>
    <name evidence="12" type="primary">mvk</name>
    <name evidence="12" type="ORF">H9815_17655</name>
</gene>
<dbReference type="Gene3D" id="3.30.230.10">
    <property type="match status" value="1"/>
</dbReference>
<name>A0A9D2EHR9_9MICO</name>
<dbReference type="InterPro" id="IPR020568">
    <property type="entry name" value="Ribosomal_Su5_D2-typ_SF"/>
</dbReference>
<dbReference type="PANTHER" id="PTHR43290">
    <property type="entry name" value="MEVALONATE KINASE"/>
    <property type="match status" value="1"/>
</dbReference>
<dbReference type="InterPro" id="IPR036554">
    <property type="entry name" value="GHMP_kinase_C_sf"/>
</dbReference>
<dbReference type="GO" id="GO:0005524">
    <property type="term" value="F:ATP binding"/>
    <property type="evidence" value="ECO:0007669"/>
    <property type="project" value="UniProtKB-KW"/>
</dbReference>
<evidence type="ECO:0000259" key="11">
    <source>
        <dbReference type="Pfam" id="PF08544"/>
    </source>
</evidence>
<evidence type="ECO:0000256" key="5">
    <source>
        <dbReference type="ARBA" id="ARBA00022777"/>
    </source>
</evidence>
<dbReference type="SUPFAM" id="SSF54211">
    <property type="entry name" value="Ribosomal protein S5 domain 2-like"/>
    <property type="match status" value="1"/>
</dbReference>
<dbReference type="PANTHER" id="PTHR43290:SF2">
    <property type="entry name" value="MEVALONATE KINASE"/>
    <property type="match status" value="1"/>
</dbReference>
<dbReference type="Proteomes" id="UP000824037">
    <property type="component" value="Unassembled WGS sequence"/>
</dbReference>
<proteinExistence type="predicted"/>
<dbReference type="InterPro" id="IPR006205">
    <property type="entry name" value="Mev_gal_kin"/>
</dbReference>
<dbReference type="PRINTS" id="PR00959">
    <property type="entry name" value="MEVGALKINASE"/>
</dbReference>
<dbReference type="InterPro" id="IPR006204">
    <property type="entry name" value="GHMP_kinase_N_dom"/>
</dbReference>
<feature type="non-terminal residue" evidence="12">
    <location>
        <position position="286"/>
    </location>
</feature>
<keyword evidence="5 12" id="KW-0418">Kinase</keyword>
<reference evidence="12" key="2">
    <citation type="submission" date="2021-04" db="EMBL/GenBank/DDBJ databases">
        <authorList>
            <person name="Gilroy R."/>
        </authorList>
    </citation>
    <scope>NUCLEOTIDE SEQUENCE</scope>
    <source>
        <strain evidence="12">ChiGjej4B4-7305</strain>
    </source>
</reference>
<dbReference type="InterPro" id="IPR013750">
    <property type="entry name" value="GHMP_kinase_C_dom"/>
</dbReference>
<keyword evidence="7" id="KW-0460">Magnesium</keyword>
<dbReference type="Pfam" id="PF08544">
    <property type="entry name" value="GHMP_kinases_C"/>
    <property type="match status" value="1"/>
</dbReference>
<evidence type="ECO:0000256" key="2">
    <source>
        <dbReference type="ARBA" id="ARBA00022516"/>
    </source>
</evidence>
<evidence type="ECO:0000256" key="9">
    <source>
        <dbReference type="ARBA" id="ARBA00029438"/>
    </source>
</evidence>
<evidence type="ECO:0000256" key="1">
    <source>
        <dbReference type="ARBA" id="ARBA00022490"/>
    </source>
</evidence>
<dbReference type="Gene3D" id="3.30.70.890">
    <property type="entry name" value="GHMP kinase, C-terminal domain"/>
    <property type="match status" value="1"/>
</dbReference>
<evidence type="ECO:0000256" key="7">
    <source>
        <dbReference type="ARBA" id="ARBA00022842"/>
    </source>
</evidence>
<evidence type="ECO:0000313" key="13">
    <source>
        <dbReference type="Proteomes" id="UP000824037"/>
    </source>
</evidence>
<keyword evidence="8" id="KW-0443">Lipid metabolism</keyword>
<evidence type="ECO:0000313" key="12">
    <source>
        <dbReference type="EMBL" id="HIZ37606.1"/>
    </source>
</evidence>